<protein>
    <submittedName>
        <fullName evidence="1">Uncharacterized protein</fullName>
    </submittedName>
</protein>
<evidence type="ECO:0000313" key="2">
    <source>
        <dbReference type="Proteomes" id="UP000076738"/>
    </source>
</evidence>
<proteinExistence type="predicted"/>
<evidence type="ECO:0000313" key="1">
    <source>
        <dbReference type="EMBL" id="KZO96498.1"/>
    </source>
</evidence>
<dbReference type="Proteomes" id="UP000076738">
    <property type="component" value="Unassembled WGS sequence"/>
</dbReference>
<keyword evidence="2" id="KW-1185">Reference proteome</keyword>
<sequence>MHVSLACQDINCGRPVDALRRQKWGPWARCKPGRCGAKSAEERAERRHGDVNSLRFQVRIRKRWEPMPEIDPAGGRCWGAYGSFGVTRVEGPLGVCTYFLSISADVCGVQVLFSHVQSLLRGPSPHLARLSCCPMSFTLVQRTSICDTRSTSEPIDIPPICKRVLSGRIPCGWLLLCPFPPPSLPKLFFSLATL</sequence>
<name>A0A167MA73_CALVF</name>
<dbReference type="EMBL" id="KV417284">
    <property type="protein sequence ID" value="KZO96498.1"/>
    <property type="molecule type" value="Genomic_DNA"/>
</dbReference>
<gene>
    <name evidence="1" type="ORF">CALVIDRAFT_120351</name>
</gene>
<reference evidence="1 2" key="1">
    <citation type="journal article" date="2016" name="Mol. Biol. Evol.">
        <title>Comparative Genomics of Early-Diverging Mushroom-Forming Fungi Provides Insights into the Origins of Lignocellulose Decay Capabilities.</title>
        <authorList>
            <person name="Nagy L.G."/>
            <person name="Riley R."/>
            <person name="Tritt A."/>
            <person name="Adam C."/>
            <person name="Daum C."/>
            <person name="Floudas D."/>
            <person name="Sun H."/>
            <person name="Yadav J.S."/>
            <person name="Pangilinan J."/>
            <person name="Larsson K.H."/>
            <person name="Matsuura K."/>
            <person name="Barry K."/>
            <person name="Labutti K."/>
            <person name="Kuo R."/>
            <person name="Ohm R.A."/>
            <person name="Bhattacharya S.S."/>
            <person name="Shirouzu T."/>
            <person name="Yoshinaga Y."/>
            <person name="Martin F.M."/>
            <person name="Grigoriev I.V."/>
            <person name="Hibbett D.S."/>
        </authorList>
    </citation>
    <scope>NUCLEOTIDE SEQUENCE [LARGE SCALE GENOMIC DNA]</scope>
    <source>
        <strain evidence="1 2">TUFC12733</strain>
    </source>
</reference>
<organism evidence="1 2">
    <name type="scientific">Calocera viscosa (strain TUFC12733)</name>
    <dbReference type="NCBI Taxonomy" id="1330018"/>
    <lineage>
        <taxon>Eukaryota</taxon>
        <taxon>Fungi</taxon>
        <taxon>Dikarya</taxon>
        <taxon>Basidiomycota</taxon>
        <taxon>Agaricomycotina</taxon>
        <taxon>Dacrymycetes</taxon>
        <taxon>Dacrymycetales</taxon>
        <taxon>Dacrymycetaceae</taxon>
        <taxon>Calocera</taxon>
    </lineage>
</organism>
<accession>A0A167MA73</accession>
<dbReference type="AlphaFoldDB" id="A0A167MA73"/>